<feature type="domain" description="DUF2921" evidence="12">
    <location>
        <begin position="20"/>
        <end position="121"/>
    </location>
</feature>
<evidence type="ECO:0000313" key="14">
    <source>
        <dbReference type="Proteomes" id="UP000623129"/>
    </source>
</evidence>
<reference evidence="13" key="1">
    <citation type="submission" date="2020-01" db="EMBL/GenBank/DDBJ databases">
        <title>Genome sequence of Kobresia littledalei, the first chromosome-level genome in the family Cyperaceae.</title>
        <authorList>
            <person name="Qu G."/>
        </authorList>
    </citation>
    <scope>NUCLEOTIDE SEQUENCE</scope>
    <source>
        <strain evidence="13">C.B.Clarke</strain>
        <tissue evidence="13">Leaf</tissue>
    </source>
</reference>
<feature type="domain" description="SWEET-like" evidence="11">
    <location>
        <begin position="137"/>
        <end position="198"/>
    </location>
</feature>
<evidence type="ECO:0000259" key="12">
    <source>
        <dbReference type="Pfam" id="PF25333"/>
    </source>
</evidence>
<keyword evidence="14" id="KW-1185">Reference proteome</keyword>
<dbReference type="InterPro" id="IPR021319">
    <property type="entry name" value="DUF2921"/>
</dbReference>
<evidence type="ECO:0000256" key="3">
    <source>
        <dbReference type="ARBA" id="ARBA00004906"/>
    </source>
</evidence>
<dbReference type="Pfam" id="PF11145">
    <property type="entry name" value="DUF2921"/>
    <property type="match status" value="1"/>
</dbReference>
<keyword evidence="8 10" id="KW-1133">Transmembrane helix</keyword>
<evidence type="ECO:0000313" key="13">
    <source>
        <dbReference type="EMBL" id="KAF3325133.1"/>
    </source>
</evidence>
<sequence>MYTTRARGTTIPSSPSLADQNHTTSNVGYTISYNNDVEISAEGIYYSTIGTLCLVGCRKPYFRHTQNGEILNSSARIDDRNLDCEFFIQLQLPPLDSTNEQGKGMITSTRDKLDPLFFEPLEVTFSLMYRVHSMREFDRMNAEIIMVIISLTPLCACTYVQLRHARKNSTIRPLMSITMLVVLTLGCVVSLILNTEAMLVPARNRHRRFFLESGGDRHNQYYCEAYHLGRTPH</sequence>
<dbReference type="Proteomes" id="UP000623129">
    <property type="component" value="Unassembled WGS sequence"/>
</dbReference>
<dbReference type="GO" id="GO:0061630">
    <property type="term" value="F:ubiquitin protein ligase activity"/>
    <property type="evidence" value="ECO:0007669"/>
    <property type="project" value="UniProtKB-EC"/>
</dbReference>
<evidence type="ECO:0000256" key="9">
    <source>
        <dbReference type="ARBA" id="ARBA00023136"/>
    </source>
</evidence>
<comment type="subcellular location">
    <subcellularLocation>
        <location evidence="2">Endomembrane system</location>
        <topology evidence="2">Multi-pass membrane protein</topology>
    </subcellularLocation>
</comment>
<evidence type="ECO:0000256" key="7">
    <source>
        <dbReference type="ARBA" id="ARBA00022786"/>
    </source>
</evidence>
<dbReference type="AlphaFoldDB" id="A0A833QTW6"/>
<evidence type="ECO:0000256" key="1">
    <source>
        <dbReference type="ARBA" id="ARBA00000900"/>
    </source>
</evidence>
<evidence type="ECO:0000256" key="8">
    <source>
        <dbReference type="ARBA" id="ARBA00022989"/>
    </source>
</evidence>
<evidence type="ECO:0000256" key="10">
    <source>
        <dbReference type="SAM" id="Phobius"/>
    </source>
</evidence>
<evidence type="ECO:0000256" key="6">
    <source>
        <dbReference type="ARBA" id="ARBA00022692"/>
    </source>
</evidence>
<feature type="transmembrane region" description="Helical" evidence="10">
    <location>
        <begin position="144"/>
        <end position="162"/>
    </location>
</feature>
<gene>
    <name evidence="13" type="ORF">FCM35_KLT11290</name>
</gene>
<comment type="catalytic activity">
    <reaction evidence="1">
        <text>S-ubiquitinyl-[E2 ubiquitin-conjugating enzyme]-L-cysteine + [acceptor protein]-L-lysine = [E2 ubiquitin-conjugating enzyme]-L-cysteine + N(6)-ubiquitinyl-[acceptor protein]-L-lysine.</text>
        <dbReference type="EC" id="2.3.2.27"/>
    </reaction>
</comment>
<evidence type="ECO:0000259" key="11">
    <source>
        <dbReference type="Pfam" id="PF11145"/>
    </source>
</evidence>
<dbReference type="GO" id="GO:0012505">
    <property type="term" value="C:endomembrane system"/>
    <property type="evidence" value="ECO:0007669"/>
    <property type="project" value="UniProtKB-SubCell"/>
</dbReference>
<proteinExistence type="predicted"/>
<dbReference type="EMBL" id="SWLB01000021">
    <property type="protein sequence ID" value="KAF3325133.1"/>
    <property type="molecule type" value="Genomic_DNA"/>
</dbReference>
<evidence type="ECO:0000256" key="4">
    <source>
        <dbReference type="ARBA" id="ARBA00012483"/>
    </source>
</evidence>
<feature type="transmembrane region" description="Helical" evidence="10">
    <location>
        <begin position="174"/>
        <end position="200"/>
    </location>
</feature>
<dbReference type="PANTHER" id="PTHR33389:SF18">
    <property type="entry name" value="OS01G0677900 PROTEIN"/>
    <property type="match status" value="1"/>
</dbReference>
<keyword evidence="5" id="KW-0808">Transferase</keyword>
<keyword evidence="6 10" id="KW-0812">Transmembrane</keyword>
<organism evidence="13 14">
    <name type="scientific">Carex littledalei</name>
    <dbReference type="NCBI Taxonomy" id="544730"/>
    <lineage>
        <taxon>Eukaryota</taxon>
        <taxon>Viridiplantae</taxon>
        <taxon>Streptophyta</taxon>
        <taxon>Embryophyta</taxon>
        <taxon>Tracheophyta</taxon>
        <taxon>Spermatophyta</taxon>
        <taxon>Magnoliopsida</taxon>
        <taxon>Liliopsida</taxon>
        <taxon>Poales</taxon>
        <taxon>Cyperaceae</taxon>
        <taxon>Cyperoideae</taxon>
        <taxon>Cariceae</taxon>
        <taxon>Carex</taxon>
        <taxon>Carex subgen. Euthyceras</taxon>
    </lineage>
</organism>
<name>A0A833QTW6_9POAL</name>
<dbReference type="InterPro" id="IPR057425">
    <property type="entry name" value="DUF2921_N"/>
</dbReference>
<dbReference type="PANTHER" id="PTHR33389">
    <property type="entry name" value="FAMILY PROTEIN, PUTATIVE (DUF2921)-RELATED"/>
    <property type="match status" value="1"/>
</dbReference>
<comment type="caution">
    <text evidence="13">The sequence shown here is derived from an EMBL/GenBank/DDBJ whole genome shotgun (WGS) entry which is preliminary data.</text>
</comment>
<keyword evidence="9 10" id="KW-0472">Membrane</keyword>
<keyword evidence="7" id="KW-0833">Ubl conjugation pathway</keyword>
<accession>A0A833QTW6</accession>
<comment type="pathway">
    <text evidence="3">Protein modification; protein ubiquitination.</text>
</comment>
<evidence type="ECO:0000256" key="5">
    <source>
        <dbReference type="ARBA" id="ARBA00022679"/>
    </source>
</evidence>
<dbReference type="EC" id="2.3.2.27" evidence="4"/>
<dbReference type="OrthoDB" id="756308at2759"/>
<protein>
    <recommendedName>
        <fullName evidence="4">RING-type E3 ubiquitin transferase</fullName>
        <ecNumber evidence="4">2.3.2.27</ecNumber>
    </recommendedName>
</protein>
<evidence type="ECO:0000256" key="2">
    <source>
        <dbReference type="ARBA" id="ARBA00004127"/>
    </source>
</evidence>
<dbReference type="Pfam" id="PF25333">
    <property type="entry name" value="DUF2921_N"/>
    <property type="match status" value="1"/>
</dbReference>